<evidence type="ECO:0000259" key="19">
    <source>
        <dbReference type="PROSITE" id="PS50999"/>
    </source>
</evidence>
<sequence>MKWDKRLVAITSGLTGGLALAATPAWAGLGELNLPYGVTSIAHMNYDLNMLVLWITIFIGIIVFGAMGYSMYYHRKSQGAVAAQFHHNTTIEIVWTVLPLLILVGMAIAATRGLVLMYDTDNADMDIKVTGYQWQWRYDYLGEGVSFYSKLDEQSNQARVLGSSVRPERVDNYLRNVDKPLVVPINTKIRFLITADDVIHSWWVPDFGWKMDAIPGYINRAWANIEQPGVYRGQCAELCGRDHGFMPIVVIAKTPEEYKKWLAEEKKRQSASEGAEQAAAEPSPAIDVAQTQS</sequence>
<keyword evidence="6 15" id="KW-0479">Metal-binding</keyword>
<keyword evidence="3 14" id="KW-0813">Transport</keyword>
<evidence type="ECO:0000256" key="13">
    <source>
        <dbReference type="ARBA" id="ARBA00047816"/>
    </source>
</evidence>
<evidence type="ECO:0000313" key="21">
    <source>
        <dbReference type="Proteomes" id="UP000003374"/>
    </source>
</evidence>
<reference evidence="20 21" key="1">
    <citation type="submission" date="2006-02" db="EMBL/GenBank/DDBJ databases">
        <authorList>
            <person name="Waterbury J."/>
            <person name="Ferriera S."/>
            <person name="Johnson J."/>
            <person name="Kravitz S."/>
            <person name="Halpern A."/>
            <person name="Remington K."/>
            <person name="Beeson K."/>
            <person name="Tran B."/>
            <person name="Rogers Y.-H."/>
            <person name="Friedman R."/>
            <person name="Venter J.C."/>
        </authorList>
    </citation>
    <scope>NUCLEOTIDE SEQUENCE [LARGE SCALE GENOMIC DNA]</scope>
    <source>
        <strain evidence="20 21">Nb-231</strain>
    </source>
</reference>
<dbReference type="Gene3D" id="2.60.40.420">
    <property type="entry name" value="Cupredoxins - blue copper proteins"/>
    <property type="match status" value="1"/>
</dbReference>
<dbReference type="eggNOG" id="COG1622">
    <property type="taxonomic scope" value="Bacteria"/>
</dbReference>
<dbReference type="STRING" id="314278.NB231_06031"/>
<feature type="domain" description="Cytochrome oxidase subunit II transmembrane region profile" evidence="19">
    <location>
        <begin position="23"/>
        <end position="121"/>
    </location>
</feature>
<comment type="cofactor">
    <cofactor evidence="15">
        <name>Cu cation</name>
        <dbReference type="ChEBI" id="CHEBI:23378"/>
    </cofactor>
    <text evidence="15">Binds a copper A center.</text>
</comment>
<dbReference type="GO" id="GO:0005886">
    <property type="term" value="C:plasma membrane"/>
    <property type="evidence" value="ECO:0007669"/>
    <property type="project" value="UniProtKB-SubCell"/>
</dbReference>
<dbReference type="InterPro" id="IPR008972">
    <property type="entry name" value="Cupredoxin"/>
</dbReference>
<evidence type="ECO:0000256" key="9">
    <source>
        <dbReference type="ARBA" id="ARBA00022989"/>
    </source>
</evidence>
<evidence type="ECO:0000313" key="20">
    <source>
        <dbReference type="EMBL" id="EAR21923.1"/>
    </source>
</evidence>
<dbReference type="GO" id="GO:0042773">
    <property type="term" value="P:ATP synthesis coupled electron transport"/>
    <property type="evidence" value="ECO:0007669"/>
    <property type="project" value="TreeGrafter"/>
</dbReference>
<evidence type="ECO:0000256" key="12">
    <source>
        <dbReference type="ARBA" id="ARBA00024688"/>
    </source>
</evidence>
<feature type="region of interest" description="Disordered" evidence="16">
    <location>
        <begin position="264"/>
        <end position="293"/>
    </location>
</feature>
<keyword evidence="11 17" id="KW-0472">Membrane</keyword>
<dbReference type="InterPro" id="IPR014222">
    <property type="entry name" value="Cyt_c_oxidase_su2"/>
</dbReference>
<dbReference type="Pfam" id="PF02790">
    <property type="entry name" value="COX2_TM"/>
    <property type="match status" value="1"/>
</dbReference>
<dbReference type="Proteomes" id="UP000003374">
    <property type="component" value="Unassembled WGS sequence"/>
</dbReference>
<dbReference type="SUPFAM" id="SSF81464">
    <property type="entry name" value="Cytochrome c oxidase subunit II-like, transmembrane region"/>
    <property type="match status" value="1"/>
</dbReference>
<keyword evidence="8 14" id="KW-0249">Electron transport</keyword>
<dbReference type="RefSeq" id="WP_005000540.1">
    <property type="nucleotide sequence ID" value="NZ_CH672427.1"/>
</dbReference>
<evidence type="ECO:0000256" key="15">
    <source>
        <dbReference type="RuleBase" id="RU004024"/>
    </source>
</evidence>
<evidence type="ECO:0000256" key="3">
    <source>
        <dbReference type="ARBA" id="ARBA00022448"/>
    </source>
</evidence>
<proteinExistence type="inferred from homology"/>
<dbReference type="EMBL" id="AAOF01000005">
    <property type="protein sequence ID" value="EAR21923.1"/>
    <property type="molecule type" value="Genomic_DNA"/>
</dbReference>
<evidence type="ECO:0000256" key="7">
    <source>
        <dbReference type="ARBA" id="ARBA00022967"/>
    </source>
</evidence>
<comment type="catalytic activity">
    <reaction evidence="13 15">
        <text>4 Fe(II)-[cytochrome c] + O2 + 8 H(+)(in) = 4 Fe(III)-[cytochrome c] + 2 H2O + 4 H(+)(out)</text>
        <dbReference type="Rhea" id="RHEA:11436"/>
        <dbReference type="Rhea" id="RHEA-COMP:10350"/>
        <dbReference type="Rhea" id="RHEA-COMP:14399"/>
        <dbReference type="ChEBI" id="CHEBI:15377"/>
        <dbReference type="ChEBI" id="CHEBI:15378"/>
        <dbReference type="ChEBI" id="CHEBI:15379"/>
        <dbReference type="ChEBI" id="CHEBI:29033"/>
        <dbReference type="ChEBI" id="CHEBI:29034"/>
        <dbReference type="EC" id="7.1.1.9"/>
    </reaction>
</comment>
<comment type="subcellular location">
    <subcellularLocation>
        <location evidence="14">Cell membrane</location>
        <topology evidence="14">Multi-pass membrane protein</topology>
    </subcellularLocation>
    <subcellularLocation>
        <location evidence="1">Membrane</location>
        <topology evidence="1">Multi-pass membrane protein</topology>
    </subcellularLocation>
</comment>
<comment type="similarity">
    <text evidence="2 14">Belongs to the cytochrome c oxidase subunit 2 family.</text>
</comment>
<dbReference type="AlphaFoldDB" id="A4BQS3"/>
<evidence type="ECO:0000256" key="2">
    <source>
        <dbReference type="ARBA" id="ARBA00007866"/>
    </source>
</evidence>
<dbReference type="PANTHER" id="PTHR22888:SF9">
    <property type="entry name" value="CYTOCHROME C OXIDASE SUBUNIT 2"/>
    <property type="match status" value="1"/>
</dbReference>
<feature type="transmembrane region" description="Helical" evidence="17">
    <location>
        <begin position="51"/>
        <end position="72"/>
    </location>
</feature>
<dbReference type="OrthoDB" id="9781261at2"/>
<dbReference type="SUPFAM" id="SSF49503">
    <property type="entry name" value="Cupredoxins"/>
    <property type="match status" value="1"/>
</dbReference>
<keyword evidence="10 15" id="KW-0186">Copper</keyword>
<dbReference type="InterPro" id="IPR045187">
    <property type="entry name" value="CcO_II"/>
</dbReference>
<dbReference type="PROSITE" id="PS50999">
    <property type="entry name" value="COX2_TM"/>
    <property type="match status" value="1"/>
</dbReference>
<comment type="function">
    <text evidence="12 15">Subunits I and II form the functional core of the enzyme complex. Electrons originating in cytochrome c are transferred via heme a and Cu(A) to the binuclear center formed by heme a3 and Cu(B).</text>
</comment>
<evidence type="ECO:0000256" key="10">
    <source>
        <dbReference type="ARBA" id="ARBA00023008"/>
    </source>
</evidence>
<evidence type="ECO:0000256" key="1">
    <source>
        <dbReference type="ARBA" id="ARBA00004141"/>
    </source>
</evidence>
<keyword evidence="4 14" id="KW-0679">Respiratory chain</keyword>
<dbReference type="GO" id="GO:0016491">
    <property type="term" value="F:oxidoreductase activity"/>
    <property type="evidence" value="ECO:0007669"/>
    <property type="project" value="InterPro"/>
</dbReference>
<dbReference type="PRINTS" id="PR01166">
    <property type="entry name" value="CYCOXIDASEII"/>
</dbReference>
<evidence type="ECO:0000256" key="6">
    <source>
        <dbReference type="ARBA" id="ARBA00022723"/>
    </source>
</evidence>
<dbReference type="InterPro" id="IPR002429">
    <property type="entry name" value="CcO_II-like_C"/>
</dbReference>
<evidence type="ECO:0000256" key="16">
    <source>
        <dbReference type="SAM" id="MobiDB-lite"/>
    </source>
</evidence>
<dbReference type="InterPro" id="IPR036257">
    <property type="entry name" value="Cyt_c_oxidase_su2_TM_sf"/>
</dbReference>
<keyword evidence="5 14" id="KW-0812">Transmembrane</keyword>
<dbReference type="Gene3D" id="1.10.287.90">
    <property type="match status" value="1"/>
</dbReference>
<dbReference type="GO" id="GO:0004129">
    <property type="term" value="F:cytochrome-c oxidase activity"/>
    <property type="evidence" value="ECO:0007669"/>
    <property type="project" value="UniProtKB-EC"/>
</dbReference>
<dbReference type="GO" id="GO:0005507">
    <property type="term" value="F:copper ion binding"/>
    <property type="evidence" value="ECO:0007669"/>
    <property type="project" value="InterPro"/>
</dbReference>
<dbReference type="PROSITE" id="PS00078">
    <property type="entry name" value="COX2"/>
    <property type="match status" value="1"/>
</dbReference>
<dbReference type="InterPro" id="IPR001505">
    <property type="entry name" value="Copper_CuA"/>
</dbReference>
<dbReference type="PANTHER" id="PTHR22888">
    <property type="entry name" value="CYTOCHROME C OXIDASE, SUBUNIT II"/>
    <property type="match status" value="1"/>
</dbReference>
<evidence type="ECO:0000256" key="5">
    <source>
        <dbReference type="ARBA" id="ARBA00022692"/>
    </source>
</evidence>
<evidence type="ECO:0000256" key="17">
    <source>
        <dbReference type="SAM" id="Phobius"/>
    </source>
</evidence>
<name>A4BQS3_9GAMM</name>
<dbReference type="EC" id="7.1.1.9" evidence="15"/>
<dbReference type="HOGENOM" id="CLU_036876_2_1_6"/>
<evidence type="ECO:0000256" key="14">
    <source>
        <dbReference type="RuleBase" id="RU000456"/>
    </source>
</evidence>
<evidence type="ECO:0000259" key="18">
    <source>
        <dbReference type="PROSITE" id="PS50857"/>
    </source>
</evidence>
<organism evidence="20 21">
    <name type="scientific">Nitrococcus mobilis Nb-231</name>
    <dbReference type="NCBI Taxonomy" id="314278"/>
    <lineage>
        <taxon>Bacteria</taxon>
        <taxon>Pseudomonadati</taxon>
        <taxon>Pseudomonadota</taxon>
        <taxon>Gammaproteobacteria</taxon>
        <taxon>Chromatiales</taxon>
        <taxon>Ectothiorhodospiraceae</taxon>
        <taxon>Nitrococcus</taxon>
    </lineage>
</organism>
<comment type="caution">
    <text evidence="20">The sequence shown here is derived from an EMBL/GenBank/DDBJ whole genome shotgun (WGS) entry which is preliminary data.</text>
</comment>
<evidence type="ECO:0000256" key="4">
    <source>
        <dbReference type="ARBA" id="ARBA00022660"/>
    </source>
</evidence>
<evidence type="ECO:0000256" key="8">
    <source>
        <dbReference type="ARBA" id="ARBA00022982"/>
    </source>
</evidence>
<protein>
    <recommendedName>
        <fullName evidence="15">Cytochrome c oxidase subunit 2</fullName>
        <ecNumber evidence="15">7.1.1.9</ecNumber>
    </recommendedName>
</protein>
<keyword evidence="21" id="KW-1185">Reference proteome</keyword>
<feature type="domain" description="Cytochrome oxidase subunit II copper A binding" evidence="18">
    <location>
        <begin position="122"/>
        <end position="264"/>
    </location>
</feature>
<dbReference type="PROSITE" id="PS50857">
    <property type="entry name" value="COX2_CUA"/>
    <property type="match status" value="1"/>
</dbReference>
<dbReference type="InterPro" id="IPR011759">
    <property type="entry name" value="Cyt_c_oxidase_su2_TM_dom"/>
</dbReference>
<feature type="compositionally biased region" description="Low complexity" evidence="16">
    <location>
        <begin position="271"/>
        <end position="285"/>
    </location>
</feature>
<gene>
    <name evidence="20" type="ORF">NB231_06031</name>
</gene>
<keyword evidence="9 17" id="KW-1133">Transmembrane helix</keyword>
<evidence type="ECO:0000256" key="11">
    <source>
        <dbReference type="ARBA" id="ARBA00023136"/>
    </source>
</evidence>
<feature type="transmembrane region" description="Helical" evidence="17">
    <location>
        <begin position="93"/>
        <end position="118"/>
    </location>
</feature>
<dbReference type="Pfam" id="PF00116">
    <property type="entry name" value="COX2"/>
    <property type="match status" value="1"/>
</dbReference>
<accession>A4BQS3</accession>
<dbReference type="NCBIfam" id="TIGR02866">
    <property type="entry name" value="CoxB"/>
    <property type="match status" value="1"/>
</dbReference>
<keyword evidence="7" id="KW-1278">Translocase</keyword>